<evidence type="ECO:0000256" key="2">
    <source>
        <dbReference type="ARBA" id="ARBA00005099"/>
    </source>
</evidence>
<sequence>MQIPKELLPVDGRFGSGPARIHPDVLAKLGTRNDIMGTSHRAKPVRDLVAHVQEMFTELFDAPNGYQVVLGNGGATTFWDVAVFSLIIQRSAHGVFGEFGAKFAKEAAGAPFLEEPSINKAENGELALPKRDDVDVVAWAQNETSTGVAAPVQRIGGFEDVLYLTDATSAAGGIPVDVSQTDVYYFSPQKNLGGDGGLWFAICSPAAIERARKVQETREWVPASLDMVKAINNSEKHQTLNTPSIANLLLIEGQLEWMLENGGLKFATDRTAKSSQLLYDWAEKHELVTPFVSDPLIRSQVTVTLDLDERIKADDLLAIMRDNGIVDINSYRSLGRNQIRVGTFAAVDPSDVEALINCFDWVLERM</sequence>
<dbReference type="OrthoDB" id="975012at2"/>
<organism evidence="15 16">
    <name type="scientific">Propionimicrobium lymphophilum ACS-093-V-SCH5</name>
    <dbReference type="NCBI Taxonomy" id="883161"/>
    <lineage>
        <taxon>Bacteria</taxon>
        <taxon>Bacillati</taxon>
        <taxon>Actinomycetota</taxon>
        <taxon>Actinomycetes</taxon>
        <taxon>Propionibacteriales</taxon>
        <taxon>Propionibacteriaceae</taxon>
        <taxon>Propionimicrobium</taxon>
    </lineage>
</organism>
<feature type="binding site" evidence="13">
    <location>
        <position position="41"/>
    </location>
    <ligand>
        <name>L-glutamate</name>
        <dbReference type="ChEBI" id="CHEBI:29985"/>
    </ligand>
</feature>
<accession>S2WMZ1</accession>
<dbReference type="STRING" id="883161.HMPREF9306_00092"/>
<dbReference type="EMBL" id="AGZR01000001">
    <property type="protein sequence ID" value="EPD34057.1"/>
    <property type="molecule type" value="Genomic_DNA"/>
</dbReference>
<dbReference type="HOGENOM" id="CLU_061974_0_0_11"/>
<feature type="binding site" evidence="13">
    <location>
        <position position="189"/>
    </location>
    <ligand>
        <name>pyridoxal 5'-phosphate</name>
        <dbReference type="ChEBI" id="CHEBI:597326"/>
    </ligand>
</feature>
<dbReference type="InterPro" id="IPR000192">
    <property type="entry name" value="Aminotrans_V_dom"/>
</dbReference>
<evidence type="ECO:0000256" key="1">
    <source>
        <dbReference type="ARBA" id="ARBA00003483"/>
    </source>
</evidence>
<keyword evidence="7 13" id="KW-0808">Transferase</keyword>
<feature type="binding site" evidence="13">
    <location>
        <position position="99"/>
    </location>
    <ligand>
        <name>pyridoxal 5'-phosphate</name>
        <dbReference type="ChEBI" id="CHEBI:597326"/>
    </ligand>
</feature>
<comment type="subcellular location">
    <subcellularLocation>
        <location evidence="13">Cytoplasm</location>
    </subcellularLocation>
</comment>
<keyword evidence="10 13" id="KW-0718">Serine biosynthesis</keyword>
<dbReference type="EC" id="2.6.1.52" evidence="13"/>
<dbReference type="InterPro" id="IPR006272">
    <property type="entry name" value="Pser_aminoTfrase_mycobac"/>
</dbReference>
<evidence type="ECO:0000256" key="11">
    <source>
        <dbReference type="ARBA" id="ARBA00047630"/>
    </source>
</evidence>
<reference evidence="15 16" key="1">
    <citation type="submission" date="2013-04" db="EMBL/GenBank/DDBJ databases">
        <title>The Genome Sequence of Propionimicrobium lymphophilum ACS-093-V-SCH5.</title>
        <authorList>
            <consortium name="The Broad Institute Genomics Platform"/>
            <person name="Earl A."/>
            <person name="Ward D."/>
            <person name="Feldgarden M."/>
            <person name="Gevers D."/>
            <person name="Saerens B."/>
            <person name="Vaneechoutte M."/>
            <person name="Walker B."/>
            <person name="Young S."/>
            <person name="Zeng Q."/>
            <person name="Gargeya S."/>
            <person name="Fitzgerald M."/>
            <person name="Haas B."/>
            <person name="Abouelleil A."/>
            <person name="Allen A.W."/>
            <person name="Alvarado L."/>
            <person name="Arachchi H.M."/>
            <person name="Berlin A.M."/>
            <person name="Chapman S.B."/>
            <person name="Gainer-Dewar J."/>
            <person name="Goldberg J."/>
            <person name="Griggs A."/>
            <person name="Gujja S."/>
            <person name="Hansen M."/>
            <person name="Howarth C."/>
            <person name="Imamovic A."/>
            <person name="Ireland A."/>
            <person name="Larimer J."/>
            <person name="McCowan C."/>
            <person name="Murphy C."/>
            <person name="Pearson M."/>
            <person name="Poon T.W."/>
            <person name="Priest M."/>
            <person name="Roberts A."/>
            <person name="Saif S."/>
            <person name="Shea T."/>
            <person name="Sisk P."/>
            <person name="Sykes S."/>
            <person name="Wortman J."/>
            <person name="Nusbaum C."/>
            <person name="Birren B."/>
        </authorList>
    </citation>
    <scope>NUCLEOTIDE SEQUENCE [LARGE SCALE GENOMIC DNA]</scope>
    <source>
        <strain evidence="15 16">ACS-093-V-SCH5</strain>
    </source>
</reference>
<dbReference type="PIRSF" id="PIRSF000525">
    <property type="entry name" value="SerC"/>
    <property type="match status" value="1"/>
</dbReference>
<evidence type="ECO:0000256" key="13">
    <source>
        <dbReference type="HAMAP-Rule" id="MF_00160"/>
    </source>
</evidence>
<feature type="binding site" evidence="13">
    <location>
        <position position="166"/>
    </location>
    <ligand>
        <name>pyridoxal 5'-phosphate</name>
        <dbReference type="ChEBI" id="CHEBI:597326"/>
    </ligand>
</feature>
<feature type="binding site" evidence="13">
    <location>
        <begin position="241"/>
        <end position="242"/>
    </location>
    <ligand>
        <name>pyridoxal 5'-phosphate</name>
        <dbReference type="ChEBI" id="CHEBI:597326"/>
    </ligand>
</feature>
<dbReference type="Pfam" id="PF00266">
    <property type="entry name" value="Aminotran_5"/>
    <property type="match status" value="1"/>
</dbReference>
<dbReference type="InterPro" id="IPR022278">
    <property type="entry name" value="Pser_aminoTfrase"/>
</dbReference>
<dbReference type="GO" id="GO:0030170">
    <property type="term" value="F:pyridoxal phosphate binding"/>
    <property type="evidence" value="ECO:0007669"/>
    <property type="project" value="UniProtKB-UniRule"/>
</dbReference>
<comment type="pathway">
    <text evidence="13">Cofactor biosynthesis; pyridoxine 5'-phosphate biosynthesis; pyridoxine 5'-phosphate from D-erythrose 4-phosphate: step 3/5.</text>
</comment>
<dbReference type="GO" id="GO:0005737">
    <property type="term" value="C:cytoplasm"/>
    <property type="evidence" value="ECO:0007669"/>
    <property type="project" value="UniProtKB-SubCell"/>
</dbReference>
<keyword evidence="5 13" id="KW-0032">Aminotransferase</keyword>
<dbReference type="InterPro" id="IPR015421">
    <property type="entry name" value="PyrdxlP-dep_Trfase_major"/>
</dbReference>
<comment type="cofactor">
    <cofactor evidence="13">
        <name>pyridoxal 5'-phosphate</name>
        <dbReference type="ChEBI" id="CHEBI:597326"/>
    </cofactor>
    <text evidence="13">Binds 1 pyridoxal phosphate per subunit.</text>
</comment>
<dbReference type="AlphaFoldDB" id="S2WMZ1"/>
<gene>
    <name evidence="13" type="primary">serC</name>
    <name evidence="15" type="ORF">HMPREF9306_00092</name>
</gene>
<evidence type="ECO:0000256" key="7">
    <source>
        <dbReference type="ARBA" id="ARBA00022679"/>
    </source>
</evidence>
<dbReference type="GO" id="GO:0019265">
    <property type="term" value="P:glycine biosynthetic process, by transamination of glyoxylate"/>
    <property type="evidence" value="ECO:0007669"/>
    <property type="project" value="TreeGrafter"/>
</dbReference>
<dbReference type="UniPathway" id="UPA00135">
    <property type="reaction ID" value="UER00197"/>
</dbReference>
<keyword evidence="9 13" id="KW-0664">Pyridoxine biosynthesis</keyword>
<comment type="caution">
    <text evidence="15">The sequence shown here is derived from an EMBL/GenBank/DDBJ whole genome shotgun (WGS) entry which is preliminary data.</text>
</comment>
<comment type="subunit">
    <text evidence="13">Homodimer.</text>
</comment>
<evidence type="ECO:0000256" key="4">
    <source>
        <dbReference type="ARBA" id="ARBA00022490"/>
    </source>
</evidence>
<evidence type="ECO:0000313" key="15">
    <source>
        <dbReference type="EMBL" id="EPD34057.1"/>
    </source>
</evidence>
<keyword evidence="8 13" id="KW-0663">Pyridoxal phosphate</keyword>
<comment type="similarity">
    <text evidence="3 13">Belongs to the class-V pyridoxal-phosphate-dependent aminotransferase family. SerC subfamily.</text>
</comment>
<evidence type="ECO:0000256" key="10">
    <source>
        <dbReference type="ARBA" id="ARBA00023299"/>
    </source>
</evidence>
<evidence type="ECO:0000256" key="8">
    <source>
        <dbReference type="ARBA" id="ARBA00022898"/>
    </source>
</evidence>
<name>S2WMZ1_9ACTN</name>
<feature type="binding site" evidence="13">
    <location>
        <position position="16"/>
    </location>
    <ligand>
        <name>L-glutamate</name>
        <dbReference type="ChEBI" id="CHEBI:29985"/>
    </ligand>
</feature>
<dbReference type="NCBIfam" id="TIGR01366">
    <property type="entry name" value="serC_3"/>
    <property type="match status" value="1"/>
</dbReference>
<protein>
    <recommendedName>
        <fullName evidence="13">Phosphoserine aminotransferase</fullName>
        <ecNumber evidence="13">2.6.1.52</ecNumber>
    </recommendedName>
    <alternativeName>
        <fullName evidence="13">Phosphohydroxythreonine aminotransferase</fullName>
        <shortName evidence="13">PSAT</shortName>
    </alternativeName>
</protein>
<dbReference type="PANTHER" id="PTHR21152">
    <property type="entry name" value="AMINOTRANSFERASE CLASS V"/>
    <property type="match status" value="1"/>
</dbReference>
<dbReference type="PATRIC" id="fig|883161.3.peg.92"/>
<dbReference type="Gene3D" id="3.40.640.10">
    <property type="entry name" value="Type I PLP-dependent aspartate aminotransferase-like (Major domain)"/>
    <property type="match status" value="1"/>
</dbReference>
<dbReference type="SUPFAM" id="SSF53383">
    <property type="entry name" value="PLP-dependent transferases"/>
    <property type="match status" value="1"/>
</dbReference>
<proteinExistence type="inferred from homology"/>
<comment type="catalytic activity">
    <reaction evidence="12 13">
        <text>O-phospho-L-serine + 2-oxoglutarate = 3-phosphooxypyruvate + L-glutamate</text>
        <dbReference type="Rhea" id="RHEA:14329"/>
        <dbReference type="ChEBI" id="CHEBI:16810"/>
        <dbReference type="ChEBI" id="CHEBI:18110"/>
        <dbReference type="ChEBI" id="CHEBI:29985"/>
        <dbReference type="ChEBI" id="CHEBI:57524"/>
        <dbReference type="EC" id="2.6.1.52"/>
    </reaction>
</comment>
<keyword evidence="4 13" id="KW-0963">Cytoplasm</keyword>
<feature type="binding site" evidence="13">
    <location>
        <position position="144"/>
    </location>
    <ligand>
        <name>pyridoxal 5'-phosphate</name>
        <dbReference type="ChEBI" id="CHEBI:597326"/>
    </ligand>
</feature>
<comment type="catalytic activity">
    <reaction evidence="11 13">
        <text>4-(phosphooxy)-L-threonine + 2-oxoglutarate = (R)-3-hydroxy-2-oxo-4-phosphooxybutanoate + L-glutamate</text>
        <dbReference type="Rhea" id="RHEA:16573"/>
        <dbReference type="ChEBI" id="CHEBI:16810"/>
        <dbReference type="ChEBI" id="CHEBI:29985"/>
        <dbReference type="ChEBI" id="CHEBI:58452"/>
        <dbReference type="ChEBI" id="CHEBI:58538"/>
        <dbReference type="EC" id="2.6.1.52"/>
    </reaction>
</comment>
<feature type="binding site" evidence="13">
    <location>
        <begin position="75"/>
        <end position="76"/>
    </location>
    <ligand>
        <name>pyridoxal 5'-phosphate</name>
        <dbReference type="ChEBI" id="CHEBI:597326"/>
    </ligand>
</feature>
<evidence type="ECO:0000256" key="3">
    <source>
        <dbReference type="ARBA" id="ARBA00006904"/>
    </source>
</evidence>
<dbReference type="InterPro" id="IPR015422">
    <property type="entry name" value="PyrdxlP-dep_Trfase_small"/>
</dbReference>
<feature type="domain" description="Aminotransferase class V" evidence="14">
    <location>
        <begin position="131"/>
        <end position="325"/>
    </location>
</feature>
<evidence type="ECO:0000313" key="16">
    <source>
        <dbReference type="Proteomes" id="UP000014417"/>
    </source>
</evidence>
<evidence type="ECO:0000256" key="6">
    <source>
        <dbReference type="ARBA" id="ARBA00022605"/>
    </source>
</evidence>
<keyword evidence="6 13" id="KW-0028">Amino-acid biosynthesis</keyword>
<feature type="modified residue" description="N6-(pyridoxal phosphate)lysine" evidence="13">
    <location>
        <position position="190"/>
    </location>
</feature>
<comment type="function">
    <text evidence="1 13">Catalyzes the reversible conversion of 3-phosphohydroxypyruvate to phosphoserine and of 3-hydroxy-2-oxo-4-phosphonooxybutanoate to phosphohydroxythreonine.</text>
</comment>
<evidence type="ECO:0000259" key="14">
    <source>
        <dbReference type="Pfam" id="PF00266"/>
    </source>
</evidence>
<dbReference type="GO" id="GO:0004760">
    <property type="term" value="F:L-serine-pyruvate transaminase activity"/>
    <property type="evidence" value="ECO:0007669"/>
    <property type="project" value="TreeGrafter"/>
</dbReference>
<dbReference type="GO" id="GO:0008615">
    <property type="term" value="P:pyridoxine biosynthetic process"/>
    <property type="evidence" value="ECO:0007669"/>
    <property type="project" value="UniProtKB-UniRule"/>
</dbReference>
<dbReference type="GO" id="GO:0006564">
    <property type="term" value="P:L-serine biosynthetic process"/>
    <property type="evidence" value="ECO:0007669"/>
    <property type="project" value="UniProtKB-UniRule"/>
</dbReference>
<dbReference type="Gene3D" id="3.90.1150.10">
    <property type="entry name" value="Aspartate Aminotransferase, domain 1"/>
    <property type="match status" value="1"/>
</dbReference>
<dbReference type="HAMAP" id="MF_00160">
    <property type="entry name" value="SerC_aminotrans_5"/>
    <property type="match status" value="1"/>
</dbReference>
<evidence type="ECO:0000256" key="12">
    <source>
        <dbReference type="ARBA" id="ARBA00049007"/>
    </source>
</evidence>
<dbReference type="GO" id="GO:0004648">
    <property type="term" value="F:O-phospho-L-serine:2-oxoglutarate aminotransferase activity"/>
    <property type="evidence" value="ECO:0007669"/>
    <property type="project" value="UniProtKB-UniRule"/>
</dbReference>
<keyword evidence="16" id="KW-1185">Reference proteome</keyword>
<dbReference type="GO" id="GO:0008453">
    <property type="term" value="F:alanine-glyoxylate transaminase activity"/>
    <property type="evidence" value="ECO:0007669"/>
    <property type="project" value="TreeGrafter"/>
</dbReference>
<dbReference type="InterPro" id="IPR015424">
    <property type="entry name" value="PyrdxlP-dep_Trfase"/>
</dbReference>
<dbReference type="RefSeq" id="WP_016454953.1">
    <property type="nucleotide sequence ID" value="NZ_KE150269.1"/>
</dbReference>
<evidence type="ECO:0000256" key="9">
    <source>
        <dbReference type="ARBA" id="ARBA00023096"/>
    </source>
</evidence>
<dbReference type="PANTHER" id="PTHR21152:SF40">
    <property type="entry name" value="ALANINE--GLYOXYLATE AMINOTRANSFERASE"/>
    <property type="match status" value="1"/>
</dbReference>
<evidence type="ECO:0000256" key="5">
    <source>
        <dbReference type="ARBA" id="ARBA00022576"/>
    </source>
</evidence>
<dbReference type="UniPathway" id="UPA00244">
    <property type="reaction ID" value="UER00311"/>
</dbReference>
<comment type="pathway">
    <text evidence="2 13">Amino-acid biosynthesis; L-serine biosynthesis; L-serine from 3-phospho-D-glycerate: step 2/3.</text>
</comment>
<dbReference type="Proteomes" id="UP000014417">
    <property type="component" value="Unassembled WGS sequence"/>
</dbReference>